<dbReference type="OrthoDB" id="5152123at2759"/>
<name>A0A9N9ZNG4_9HYPO</name>
<feature type="compositionally biased region" description="Basic and acidic residues" evidence="1">
    <location>
        <begin position="130"/>
        <end position="147"/>
    </location>
</feature>
<feature type="region of interest" description="Disordered" evidence="1">
    <location>
        <begin position="87"/>
        <end position="147"/>
    </location>
</feature>
<proteinExistence type="predicted"/>
<dbReference type="AlphaFoldDB" id="A0A9N9ZNG4"/>
<dbReference type="Proteomes" id="UP000775872">
    <property type="component" value="Unassembled WGS sequence"/>
</dbReference>
<gene>
    <name evidence="2" type="ORF">CSOL1703_00008836</name>
</gene>
<dbReference type="EMBL" id="CABFOC020000082">
    <property type="protein sequence ID" value="CAH0058355.1"/>
    <property type="molecule type" value="Genomic_DNA"/>
</dbReference>
<comment type="caution">
    <text evidence="2">The sequence shown here is derived from an EMBL/GenBank/DDBJ whole genome shotgun (WGS) entry which is preliminary data.</text>
</comment>
<evidence type="ECO:0000256" key="1">
    <source>
        <dbReference type="SAM" id="MobiDB-lite"/>
    </source>
</evidence>
<evidence type="ECO:0000313" key="3">
    <source>
        <dbReference type="Proteomes" id="UP000775872"/>
    </source>
</evidence>
<organism evidence="2 3">
    <name type="scientific">Clonostachys solani</name>
    <dbReference type="NCBI Taxonomy" id="160281"/>
    <lineage>
        <taxon>Eukaryota</taxon>
        <taxon>Fungi</taxon>
        <taxon>Dikarya</taxon>
        <taxon>Ascomycota</taxon>
        <taxon>Pezizomycotina</taxon>
        <taxon>Sordariomycetes</taxon>
        <taxon>Hypocreomycetidae</taxon>
        <taxon>Hypocreales</taxon>
        <taxon>Bionectriaceae</taxon>
        <taxon>Clonostachys</taxon>
    </lineage>
</organism>
<evidence type="ECO:0000313" key="2">
    <source>
        <dbReference type="EMBL" id="CAH0058355.1"/>
    </source>
</evidence>
<protein>
    <submittedName>
        <fullName evidence="2">Uncharacterized protein</fullName>
    </submittedName>
</protein>
<accession>A0A9N9ZNG4</accession>
<sequence length="147" mass="16614">MEVSSLHDTGNQLGHLVSESAINDLNLWGEVNRNIIRTGTTLAGRLKTLGSIDLDYYVGDNRNCLTDTFHVFDDYYYKDHDILFSPGAEDNHSVGMTREQWNEKEIGGKKKKEDEKQSNSGLCGSKGKSKREEMKQGGDEKENRLED</sequence>
<feature type="compositionally biased region" description="Basic and acidic residues" evidence="1">
    <location>
        <begin position="100"/>
        <end position="117"/>
    </location>
</feature>
<reference evidence="2" key="1">
    <citation type="submission" date="2021-10" db="EMBL/GenBank/DDBJ databases">
        <authorList>
            <person name="Piombo E."/>
        </authorList>
    </citation>
    <scope>NUCLEOTIDE SEQUENCE</scope>
</reference>
<keyword evidence="3" id="KW-1185">Reference proteome</keyword>